<comment type="caution">
    <text evidence="1">The sequence shown here is derived from an EMBL/GenBank/DDBJ whole genome shotgun (WGS) entry which is preliminary data.</text>
</comment>
<gene>
    <name evidence="1" type="ORF">NDU88_005275</name>
</gene>
<reference evidence="1" key="1">
    <citation type="journal article" date="2022" name="bioRxiv">
        <title>Sequencing and chromosome-scale assembly of the giantPleurodeles waltlgenome.</title>
        <authorList>
            <person name="Brown T."/>
            <person name="Elewa A."/>
            <person name="Iarovenko S."/>
            <person name="Subramanian E."/>
            <person name="Araus A.J."/>
            <person name="Petzold A."/>
            <person name="Susuki M."/>
            <person name="Suzuki K.-i.T."/>
            <person name="Hayashi T."/>
            <person name="Toyoda A."/>
            <person name="Oliveira C."/>
            <person name="Osipova E."/>
            <person name="Leigh N.D."/>
            <person name="Simon A."/>
            <person name="Yun M.H."/>
        </authorList>
    </citation>
    <scope>NUCLEOTIDE SEQUENCE</scope>
    <source>
        <strain evidence="1">20211129_DDA</strain>
        <tissue evidence="1">Liver</tissue>
    </source>
</reference>
<keyword evidence="2" id="KW-1185">Reference proteome</keyword>
<feature type="non-terminal residue" evidence="1">
    <location>
        <position position="1"/>
    </location>
</feature>
<protein>
    <submittedName>
        <fullName evidence="1">Uncharacterized protein</fullName>
    </submittedName>
</protein>
<evidence type="ECO:0000313" key="2">
    <source>
        <dbReference type="Proteomes" id="UP001066276"/>
    </source>
</evidence>
<proteinExistence type="predicted"/>
<dbReference type="AlphaFoldDB" id="A0AAV7MVW6"/>
<name>A0AAV7MVW6_PLEWA</name>
<dbReference type="Proteomes" id="UP001066276">
    <property type="component" value="Chromosome 9"/>
</dbReference>
<organism evidence="1 2">
    <name type="scientific">Pleurodeles waltl</name>
    <name type="common">Iberian ribbed newt</name>
    <dbReference type="NCBI Taxonomy" id="8319"/>
    <lineage>
        <taxon>Eukaryota</taxon>
        <taxon>Metazoa</taxon>
        <taxon>Chordata</taxon>
        <taxon>Craniata</taxon>
        <taxon>Vertebrata</taxon>
        <taxon>Euteleostomi</taxon>
        <taxon>Amphibia</taxon>
        <taxon>Batrachia</taxon>
        <taxon>Caudata</taxon>
        <taxon>Salamandroidea</taxon>
        <taxon>Salamandridae</taxon>
        <taxon>Pleurodelinae</taxon>
        <taxon>Pleurodeles</taxon>
    </lineage>
</organism>
<evidence type="ECO:0000313" key="1">
    <source>
        <dbReference type="EMBL" id="KAJ1107888.1"/>
    </source>
</evidence>
<accession>A0AAV7MVW6</accession>
<dbReference type="EMBL" id="JANPWB010000013">
    <property type="protein sequence ID" value="KAJ1107888.1"/>
    <property type="molecule type" value="Genomic_DNA"/>
</dbReference>
<feature type="non-terminal residue" evidence="1">
    <location>
        <position position="81"/>
    </location>
</feature>
<sequence>VLWRGHSPENQGVCRGDDCSPNLLRHLSVLLTAPGAPGGAPKGKGIWKKTERSTALLFTRSSQVWFFGLWCTVSGAPGNCL</sequence>